<dbReference type="PANTHER" id="PTHR33121">
    <property type="entry name" value="CYCLIC DI-GMP PHOSPHODIESTERASE PDEF"/>
    <property type="match status" value="1"/>
</dbReference>
<organism evidence="2">
    <name type="scientific">uncultured Solirubrobacteraceae bacterium</name>
    <dbReference type="NCBI Taxonomy" id="1162706"/>
    <lineage>
        <taxon>Bacteria</taxon>
        <taxon>Bacillati</taxon>
        <taxon>Actinomycetota</taxon>
        <taxon>Thermoleophilia</taxon>
        <taxon>Solirubrobacterales</taxon>
        <taxon>Solirubrobacteraceae</taxon>
        <taxon>environmental samples</taxon>
    </lineage>
</organism>
<proteinExistence type="predicted"/>
<accession>A0A6J4TR34</accession>
<dbReference type="EMBL" id="CADCVT010000381">
    <property type="protein sequence ID" value="CAA9528581.1"/>
    <property type="molecule type" value="Genomic_DNA"/>
</dbReference>
<reference evidence="2" key="1">
    <citation type="submission" date="2020-02" db="EMBL/GenBank/DDBJ databases">
        <authorList>
            <person name="Meier V. D."/>
        </authorList>
    </citation>
    <scope>NUCLEOTIDE SEQUENCE</scope>
    <source>
        <strain evidence="2">AVDCRST_MAG85</strain>
    </source>
</reference>
<dbReference type="InterPro" id="IPR035919">
    <property type="entry name" value="EAL_sf"/>
</dbReference>
<gene>
    <name evidence="2" type="ORF">AVDCRST_MAG85-3464</name>
</gene>
<dbReference type="Pfam" id="PF00563">
    <property type="entry name" value="EAL"/>
    <property type="match status" value="1"/>
</dbReference>
<evidence type="ECO:0000259" key="1">
    <source>
        <dbReference type="PROSITE" id="PS50883"/>
    </source>
</evidence>
<dbReference type="InterPro" id="IPR050706">
    <property type="entry name" value="Cyclic-di-GMP_PDE-like"/>
</dbReference>
<dbReference type="GO" id="GO:0071111">
    <property type="term" value="F:cyclic-guanylate-specific phosphodiesterase activity"/>
    <property type="evidence" value="ECO:0007669"/>
    <property type="project" value="InterPro"/>
</dbReference>
<dbReference type="PANTHER" id="PTHR33121:SF79">
    <property type="entry name" value="CYCLIC DI-GMP PHOSPHODIESTERASE PDED-RELATED"/>
    <property type="match status" value="1"/>
</dbReference>
<dbReference type="Gene3D" id="3.20.20.450">
    <property type="entry name" value="EAL domain"/>
    <property type="match status" value="1"/>
</dbReference>
<dbReference type="SUPFAM" id="SSF141868">
    <property type="entry name" value="EAL domain-like"/>
    <property type="match status" value="1"/>
</dbReference>
<dbReference type="AlphaFoldDB" id="A0A6J4TR34"/>
<name>A0A6J4TR34_9ACTN</name>
<dbReference type="PROSITE" id="PS50883">
    <property type="entry name" value="EAL"/>
    <property type="match status" value="1"/>
</dbReference>
<feature type="domain" description="EAL" evidence="1">
    <location>
        <begin position="1"/>
        <end position="84"/>
    </location>
</feature>
<sequence>MLHALREAAARAFAERLRSLGCKLALDDFGTGYGGFTYLENMPVDHLKIDIEFVRDLVTNLAPAPLEQVLPGPAPAPSAVRPPR</sequence>
<dbReference type="InterPro" id="IPR001633">
    <property type="entry name" value="EAL_dom"/>
</dbReference>
<protein>
    <recommendedName>
        <fullName evidence="1">EAL domain-containing protein</fullName>
    </recommendedName>
</protein>
<evidence type="ECO:0000313" key="2">
    <source>
        <dbReference type="EMBL" id="CAA9528581.1"/>
    </source>
</evidence>